<evidence type="ECO:0000256" key="6">
    <source>
        <dbReference type="SAM" id="Phobius"/>
    </source>
</evidence>
<feature type="transmembrane region" description="Helical" evidence="6">
    <location>
        <begin position="104"/>
        <end position="124"/>
    </location>
</feature>
<feature type="transmembrane region" description="Helical" evidence="6">
    <location>
        <begin position="12"/>
        <end position="33"/>
    </location>
</feature>
<keyword evidence="3 6" id="KW-0812">Transmembrane</keyword>
<dbReference type="PROSITE" id="PS50850">
    <property type="entry name" value="MFS"/>
    <property type="match status" value="1"/>
</dbReference>
<accession>A0A316YAZ5</accession>
<evidence type="ECO:0000313" key="9">
    <source>
        <dbReference type="Proteomes" id="UP000245768"/>
    </source>
</evidence>
<sequence length="441" mass="47746">EKDSTYSDRRKLFIVLIVSIASFISPLAINIYIPTLRQIEVVTAANTTVAVYMISQGLSPLLWAPLSDTLGRRPVYLATFLVTLAANIGLSVAKTYWLLVLLRFVQAFGAASAIAVGAGTIADITQRSERGSYMGYYSFAQYFGPTLGPVAGAALAQRWDYRAIFVLLLILTALVLAVLALFLNETKRSLVCDGSAAPAGIYRCFFPPKTARPSRDMLGFATLGLHRPLRLFVQVRTCAVIIAYALVYATFYLQASALPTLLDTTYHLKLLLIGVCFLPSGIGSAVGTIVGGKILDWTYRRAPEAAQNRLGADATRIAAVRLRPAWIYLPAYCASLSASGWCIQAHAPLAVFLLFQFFIGMFSTMYFININTLLVDLYPDSAASATAAVNVGRCLLGAVAVCVAQTMIQELGAGWTMTVAMLINLVGSTLCQVLVLYRRSV</sequence>
<feature type="transmembrane region" description="Helical" evidence="6">
    <location>
        <begin position="136"/>
        <end position="157"/>
    </location>
</feature>
<feature type="transmembrane region" description="Helical" evidence="6">
    <location>
        <begin position="387"/>
        <end position="408"/>
    </location>
</feature>
<feature type="transmembrane region" description="Helical" evidence="6">
    <location>
        <begin position="414"/>
        <end position="437"/>
    </location>
</feature>
<evidence type="ECO:0000256" key="2">
    <source>
        <dbReference type="ARBA" id="ARBA00022448"/>
    </source>
</evidence>
<feature type="non-terminal residue" evidence="8">
    <location>
        <position position="1"/>
    </location>
</feature>
<proteinExistence type="predicted"/>
<dbReference type="PANTHER" id="PTHR23502:SF51">
    <property type="entry name" value="QUINIDINE RESISTANCE PROTEIN 1-RELATED"/>
    <property type="match status" value="1"/>
</dbReference>
<name>A0A316YAZ5_9BASI</name>
<evidence type="ECO:0000256" key="1">
    <source>
        <dbReference type="ARBA" id="ARBA00004141"/>
    </source>
</evidence>
<dbReference type="GO" id="GO:0005886">
    <property type="term" value="C:plasma membrane"/>
    <property type="evidence" value="ECO:0007669"/>
    <property type="project" value="TreeGrafter"/>
</dbReference>
<dbReference type="Pfam" id="PF07690">
    <property type="entry name" value="MFS_1"/>
    <property type="match status" value="1"/>
</dbReference>
<dbReference type="InterPro" id="IPR036259">
    <property type="entry name" value="MFS_trans_sf"/>
</dbReference>
<keyword evidence="2" id="KW-0813">Transport</keyword>
<dbReference type="InterPro" id="IPR011701">
    <property type="entry name" value="MFS"/>
</dbReference>
<protein>
    <submittedName>
        <fullName evidence="8">MFS general substrate transporter</fullName>
    </submittedName>
</protein>
<dbReference type="FunFam" id="1.20.1250.20:FF:000172">
    <property type="entry name" value="MFS multidrug resistance transporter"/>
    <property type="match status" value="1"/>
</dbReference>
<gene>
    <name evidence="8" type="ORF">FA10DRAFT_297830</name>
</gene>
<keyword evidence="4 6" id="KW-1133">Transmembrane helix</keyword>
<organism evidence="8 9">
    <name type="scientific">Acaromyces ingoldii</name>
    <dbReference type="NCBI Taxonomy" id="215250"/>
    <lineage>
        <taxon>Eukaryota</taxon>
        <taxon>Fungi</taxon>
        <taxon>Dikarya</taxon>
        <taxon>Basidiomycota</taxon>
        <taxon>Ustilaginomycotina</taxon>
        <taxon>Exobasidiomycetes</taxon>
        <taxon>Exobasidiales</taxon>
        <taxon>Cryptobasidiaceae</taxon>
        <taxon>Acaromyces</taxon>
    </lineage>
</organism>
<evidence type="ECO:0000256" key="4">
    <source>
        <dbReference type="ARBA" id="ARBA00022989"/>
    </source>
</evidence>
<keyword evidence="9" id="KW-1185">Reference proteome</keyword>
<keyword evidence="5 6" id="KW-0472">Membrane</keyword>
<dbReference type="AlphaFoldDB" id="A0A316YAZ5"/>
<dbReference type="RefSeq" id="XP_025373994.1">
    <property type="nucleotide sequence ID" value="XM_025524549.1"/>
</dbReference>
<dbReference type="Proteomes" id="UP000245768">
    <property type="component" value="Unassembled WGS sequence"/>
</dbReference>
<feature type="transmembrane region" description="Helical" evidence="6">
    <location>
        <begin position="39"/>
        <end position="63"/>
    </location>
</feature>
<feature type="transmembrane region" description="Helical" evidence="6">
    <location>
        <begin position="353"/>
        <end position="375"/>
    </location>
</feature>
<evidence type="ECO:0000259" key="7">
    <source>
        <dbReference type="PROSITE" id="PS50850"/>
    </source>
</evidence>
<dbReference type="STRING" id="215250.A0A316YAZ5"/>
<feature type="transmembrane region" description="Helical" evidence="6">
    <location>
        <begin position="163"/>
        <end position="183"/>
    </location>
</feature>
<feature type="transmembrane region" description="Helical" evidence="6">
    <location>
        <begin position="325"/>
        <end position="347"/>
    </location>
</feature>
<dbReference type="OrthoDB" id="440553at2759"/>
<dbReference type="Gene3D" id="1.20.1250.20">
    <property type="entry name" value="MFS general substrate transporter like domains"/>
    <property type="match status" value="1"/>
</dbReference>
<dbReference type="GeneID" id="37046465"/>
<evidence type="ECO:0000256" key="3">
    <source>
        <dbReference type="ARBA" id="ARBA00022692"/>
    </source>
</evidence>
<dbReference type="InParanoid" id="A0A316YAZ5"/>
<feature type="domain" description="Major facilitator superfamily (MFS) profile" evidence="7">
    <location>
        <begin position="1"/>
        <end position="439"/>
    </location>
</feature>
<feature type="transmembrane region" description="Helical" evidence="6">
    <location>
        <begin position="231"/>
        <end position="251"/>
    </location>
</feature>
<dbReference type="GO" id="GO:0022857">
    <property type="term" value="F:transmembrane transporter activity"/>
    <property type="evidence" value="ECO:0007669"/>
    <property type="project" value="InterPro"/>
</dbReference>
<dbReference type="EMBL" id="KZ819642">
    <property type="protein sequence ID" value="PWN86796.1"/>
    <property type="molecule type" value="Genomic_DNA"/>
</dbReference>
<dbReference type="PANTHER" id="PTHR23502">
    <property type="entry name" value="MAJOR FACILITATOR SUPERFAMILY"/>
    <property type="match status" value="1"/>
</dbReference>
<evidence type="ECO:0000256" key="5">
    <source>
        <dbReference type="ARBA" id="ARBA00023136"/>
    </source>
</evidence>
<dbReference type="InterPro" id="IPR020846">
    <property type="entry name" value="MFS_dom"/>
</dbReference>
<dbReference type="SUPFAM" id="SSF103473">
    <property type="entry name" value="MFS general substrate transporter"/>
    <property type="match status" value="1"/>
</dbReference>
<reference evidence="8 9" key="1">
    <citation type="journal article" date="2018" name="Mol. Biol. Evol.">
        <title>Broad Genomic Sampling Reveals a Smut Pathogenic Ancestry of the Fungal Clade Ustilaginomycotina.</title>
        <authorList>
            <person name="Kijpornyongpan T."/>
            <person name="Mondo S.J."/>
            <person name="Barry K."/>
            <person name="Sandor L."/>
            <person name="Lee J."/>
            <person name="Lipzen A."/>
            <person name="Pangilinan J."/>
            <person name="LaButti K."/>
            <person name="Hainaut M."/>
            <person name="Henrissat B."/>
            <person name="Grigoriev I.V."/>
            <person name="Spatafora J.W."/>
            <person name="Aime M.C."/>
        </authorList>
    </citation>
    <scope>NUCLEOTIDE SEQUENCE [LARGE SCALE GENOMIC DNA]</scope>
    <source>
        <strain evidence="8 9">MCA 4198</strain>
    </source>
</reference>
<feature type="transmembrane region" description="Helical" evidence="6">
    <location>
        <begin position="271"/>
        <end position="291"/>
    </location>
</feature>
<evidence type="ECO:0000313" key="8">
    <source>
        <dbReference type="EMBL" id="PWN86796.1"/>
    </source>
</evidence>
<feature type="transmembrane region" description="Helical" evidence="6">
    <location>
        <begin position="75"/>
        <end position="98"/>
    </location>
</feature>
<comment type="subcellular location">
    <subcellularLocation>
        <location evidence="1">Membrane</location>
        <topology evidence="1">Multi-pass membrane protein</topology>
    </subcellularLocation>
</comment>